<sequence length="221" mass="24566">MAPGSRGAGAVFVCSFGEDSGQTRDAFGKPRVPRRSWSRYLSNASGLADQLVANRKDSAREGGSPDVGFRRSWYRRKACTAYFCKVPDLRESELGLVRYCRANRGHRGVFGPLEDIFPIGIPARPGKFLAIREFHVVHECVSFPTCPGSRINLLRVKEDSARKRGNLPMSDFGDLDIVGKLMLPIFQRYRPCTEASLGSRRYDLANGGRWIVLYAKGSSSD</sequence>
<organism evidence="1">
    <name type="scientific">Fagus sylvatica</name>
    <name type="common">Beechnut</name>
    <dbReference type="NCBI Taxonomy" id="28930"/>
    <lineage>
        <taxon>Eukaryota</taxon>
        <taxon>Viridiplantae</taxon>
        <taxon>Streptophyta</taxon>
        <taxon>Embryophyta</taxon>
        <taxon>Tracheophyta</taxon>
        <taxon>Spermatophyta</taxon>
        <taxon>Magnoliopsida</taxon>
        <taxon>eudicotyledons</taxon>
        <taxon>Gunneridae</taxon>
        <taxon>Pentapetalae</taxon>
        <taxon>rosids</taxon>
        <taxon>fabids</taxon>
        <taxon>Fagales</taxon>
        <taxon>Fagaceae</taxon>
        <taxon>Fagus</taxon>
    </lineage>
</organism>
<dbReference type="EMBL" id="OIVN01001040">
    <property type="protein sequence ID" value="SPC89060.1"/>
    <property type="molecule type" value="Genomic_DNA"/>
</dbReference>
<gene>
    <name evidence="1" type="ORF">FSB_LOCUS16942</name>
</gene>
<protein>
    <submittedName>
        <fullName evidence="1">Uncharacterized protein</fullName>
    </submittedName>
</protein>
<dbReference type="AlphaFoldDB" id="A0A2N9FPN6"/>
<accession>A0A2N9FPN6</accession>
<evidence type="ECO:0000313" key="1">
    <source>
        <dbReference type="EMBL" id="SPC89060.1"/>
    </source>
</evidence>
<proteinExistence type="predicted"/>
<reference evidence="1" key="1">
    <citation type="submission" date="2018-02" db="EMBL/GenBank/DDBJ databases">
        <authorList>
            <person name="Cohen D.B."/>
            <person name="Kent A.D."/>
        </authorList>
    </citation>
    <scope>NUCLEOTIDE SEQUENCE</scope>
</reference>
<name>A0A2N9FPN6_FAGSY</name>